<evidence type="ECO:0000256" key="2">
    <source>
        <dbReference type="ARBA" id="ARBA00022670"/>
    </source>
</evidence>
<dbReference type="RefSeq" id="WP_013216933.1">
    <property type="nucleotide sequence ID" value="NC_014313.1"/>
</dbReference>
<evidence type="ECO:0000256" key="1">
    <source>
        <dbReference type="ARBA" id="ARBA00022612"/>
    </source>
</evidence>
<dbReference type="Proteomes" id="UP000002033">
    <property type="component" value="Chromosome"/>
</dbReference>
<dbReference type="MEROPS" id="S78.001"/>
<dbReference type="HOGENOM" id="CLU_073043_2_0_5"/>
<dbReference type="Pfam" id="PF04586">
    <property type="entry name" value="Peptidase_S78"/>
    <property type="match status" value="1"/>
</dbReference>
<dbReference type="InterPro" id="IPR054613">
    <property type="entry name" value="Peptidase_S78_dom"/>
</dbReference>
<dbReference type="STRING" id="582899.Hden_2979"/>
<dbReference type="GO" id="GO:0006508">
    <property type="term" value="P:proteolysis"/>
    <property type="evidence" value="ECO:0007669"/>
    <property type="project" value="UniProtKB-KW"/>
</dbReference>
<dbReference type="AlphaFoldDB" id="D8JVC0"/>
<keyword evidence="1" id="KW-1188">Viral release from host cell</keyword>
<accession>D8JVC0</accession>
<gene>
    <name evidence="5" type="ordered locus">Hden_2979</name>
</gene>
<evidence type="ECO:0000313" key="6">
    <source>
        <dbReference type="Proteomes" id="UP000002033"/>
    </source>
</evidence>
<proteinExistence type="predicted"/>
<keyword evidence="3" id="KW-0378">Hydrolase</keyword>
<dbReference type="NCBIfam" id="TIGR01543">
    <property type="entry name" value="proheadase_HK97"/>
    <property type="match status" value="1"/>
</dbReference>
<dbReference type="OrthoDB" id="9804926at2"/>
<feature type="domain" description="Prohead serine protease" evidence="4">
    <location>
        <begin position="16"/>
        <end position="175"/>
    </location>
</feature>
<evidence type="ECO:0000256" key="3">
    <source>
        <dbReference type="ARBA" id="ARBA00022801"/>
    </source>
</evidence>
<dbReference type="GO" id="GO:0008233">
    <property type="term" value="F:peptidase activity"/>
    <property type="evidence" value="ECO:0007669"/>
    <property type="project" value="UniProtKB-KW"/>
</dbReference>
<dbReference type="KEGG" id="hdn:Hden_2979"/>
<keyword evidence="6" id="KW-1185">Reference proteome</keyword>
<reference evidence="6" key="1">
    <citation type="journal article" date="2011" name="J. Bacteriol.">
        <title>Genome sequences of eight morphologically diverse alphaproteobacteria.</title>
        <authorList>
            <consortium name="US DOE Joint Genome Institute"/>
            <person name="Brown P.J."/>
            <person name="Kysela D.T."/>
            <person name="Buechlein A."/>
            <person name="Hemmerich C."/>
            <person name="Brun Y.V."/>
        </authorList>
    </citation>
    <scope>NUCLEOTIDE SEQUENCE [LARGE SCALE GENOMIC DNA]</scope>
    <source>
        <strain evidence="6">ATCC 51888 / DSM 1869 / NCIB 11706 / TK 0415</strain>
    </source>
</reference>
<dbReference type="EMBL" id="CP002083">
    <property type="protein sequence ID" value="ADJ24774.1"/>
    <property type="molecule type" value="Genomic_DNA"/>
</dbReference>
<keyword evidence="2 5" id="KW-0645">Protease</keyword>
<protein>
    <submittedName>
        <fullName evidence="5">Phage prohead protease, HK97 family</fullName>
    </submittedName>
</protein>
<dbReference type="eggNOG" id="COG3740">
    <property type="taxonomic scope" value="Bacteria"/>
</dbReference>
<sequence length="204" mass="22630">MTIQTRRAGVRLQTDTLTEEGVFTGYASVWNVVDSYGTVWLPGCFSASLEAHRAAGTRPKGLWQHMAEWPILTWQEFEEDDYGLRCKGQLLLDLEKGRECYTLMKAGEIDGLSTGFETIQIDDVTPEQAASEFGLDIDPALVRDDGTVGLFSRVDLWEVSPVTFNSVPGALVDTVRKVTPVPDFSGLAAALDRRERALKKLRFA</sequence>
<evidence type="ECO:0000259" key="4">
    <source>
        <dbReference type="Pfam" id="PF04586"/>
    </source>
</evidence>
<name>D8JVC0_HYPDA</name>
<organism evidence="5 6">
    <name type="scientific">Hyphomicrobium denitrificans (strain ATCC 51888 / DSM 1869 / NCIMB 11706 / TK 0415)</name>
    <dbReference type="NCBI Taxonomy" id="582899"/>
    <lineage>
        <taxon>Bacteria</taxon>
        <taxon>Pseudomonadati</taxon>
        <taxon>Pseudomonadota</taxon>
        <taxon>Alphaproteobacteria</taxon>
        <taxon>Hyphomicrobiales</taxon>
        <taxon>Hyphomicrobiaceae</taxon>
        <taxon>Hyphomicrobium</taxon>
    </lineage>
</organism>
<evidence type="ECO:0000313" key="5">
    <source>
        <dbReference type="EMBL" id="ADJ24774.1"/>
    </source>
</evidence>
<dbReference type="InterPro" id="IPR006433">
    <property type="entry name" value="Prohead_protease"/>
</dbReference>